<evidence type="ECO:0000256" key="7">
    <source>
        <dbReference type="ARBA" id="ARBA00022840"/>
    </source>
</evidence>
<evidence type="ECO:0000256" key="2">
    <source>
        <dbReference type="ARBA" id="ARBA00011738"/>
    </source>
</evidence>
<dbReference type="InterPro" id="IPR050062">
    <property type="entry name" value="Pro-tRNA_synthetase"/>
</dbReference>
<dbReference type="EMBL" id="VRVR01000001">
    <property type="protein sequence ID" value="KAF0853155.1"/>
    <property type="molecule type" value="Genomic_DNA"/>
</dbReference>
<dbReference type="SUPFAM" id="SSF52954">
    <property type="entry name" value="Class II aaRS ABD-related"/>
    <property type="match status" value="1"/>
</dbReference>
<comment type="caution">
    <text evidence="13">The sequence shown here is derived from an EMBL/GenBank/DDBJ whole genome shotgun (WGS) entry which is preliminary data.</text>
</comment>
<dbReference type="Pfam" id="PF03129">
    <property type="entry name" value="HGTP_anticodon"/>
    <property type="match status" value="1"/>
</dbReference>
<keyword evidence="7" id="KW-0067">ATP-binding</keyword>
<keyword evidence="4" id="KW-0963">Cytoplasm</keyword>
<dbReference type="GO" id="GO:0006433">
    <property type="term" value="P:prolyl-tRNA aminoacylation"/>
    <property type="evidence" value="ECO:0007669"/>
    <property type="project" value="InterPro"/>
</dbReference>
<evidence type="ECO:0000256" key="8">
    <source>
        <dbReference type="ARBA" id="ARBA00022917"/>
    </source>
</evidence>
<comment type="subcellular location">
    <subcellularLocation>
        <location evidence="1">Cytoplasm</location>
    </subcellularLocation>
</comment>
<dbReference type="InterPro" id="IPR004154">
    <property type="entry name" value="Anticodon-bd"/>
</dbReference>
<dbReference type="SUPFAM" id="SSF55681">
    <property type="entry name" value="Class II aaRS and biotin synthetases"/>
    <property type="match status" value="1"/>
</dbReference>
<dbReference type="Pfam" id="PF00587">
    <property type="entry name" value="tRNA-synt_2b"/>
    <property type="match status" value="1"/>
</dbReference>
<evidence type="ECO:0000256" key="3">
    <source>
        <dbReference type="ARBA" id="ARBA00012831"/>
    </source>
</evidence>
<sequence length="555" mass="61748">MLCFRSFSSAFPRSWNILSSYFAPTLRDAPADAVVVSHKLLTRAGYVRPSSSGIFSFLPLGNRLLRRISDVVEDEMERIGCRQVSLPLLLSEELWRKTGRWQEYGDELMRLKDRKGVSYCLAPTHEEAISDLVAAEISSHRNLPLRLFQIGRKYRDELRPRFGLMRGREFVMKDLYTFDKTKQEAFQTYEDVSGAYERIFNRMGLQWVRCVADSGAIGGNLSHEYQVRCPAGEDTLVFCKKCGYQANIEKAVAGPKIVSCEPADLVSILQVSGSVGSSSSSEVSMIQCKIVVPHQVTVNCVQMSHALGFKDVRNTSFTVDNIEQVAATDLKNEAFKDGLVVVDTSLSRLLPSALVADLQFPRGSGVCNEPDCERTLTTTAGMEVGHVFYLGTKYSSSMNVKYQDADGKGQMAEMGCFGIGVSRLMSAIAEVHHDENGLKWPLTIAPYCLHIVSMSNNSSVLQCMKDACFRLFSDKSLAHFKLASNTLIDDRMHLSAGVRMKDALLMGTPYIIVFGNKSLEKNEAEIHSRNSGQVSAVRLEHLNTVVQKLLEPLEN</sequence>
<dbReference type="Proteomes" id="UP000799049">
    <property type="component" value="Unassembled WGS sequence"/>
</dbReference>
<evidence type="ECO:0000256" key="5">
    <source>
        <dbReference type="ARBA" id="ARBA00022598"/>
    </source>
</evidence>
<comment type="catalytic activity">
    <reaction evidence="11">
        <text>tRNA(Pro) + L-proline + ATP = L-prolyl-tRNA(Pro) + AMP + diphosphate</text>
        <dbReference type="Rhea" id="RHEA:14305"/>
        <dbReference type="Rhea" id="RHEA-COMP:9700"/>
        <dbReference type="Rhea" id="RHEA-COMP:9702"/>
        <dbReference type="ChEBI" id="CHEBI:30616"/>
        <dbReference type="ChEBI" id="CHEBI:33019"/>
        <dbReference type="ChEBI" id="CHEBI:60039"/>
        <dbReference type="ChEBI" id="CHEBI:78442"/>
        <dbReference type="ChEBI" id="CHEBI:78532"/>
        <dbReference type="ChEBI" id="CHEBI:456215"/>
        <dbReference type="EC" id="6.1.1.15"/>
    </reaction>
</comment>
<evidence type="ECO:0000256" key="11">
    <source>
        <dbReference type="ARBA" id="ARBA00047671"/>
    </source>
</evidence>
<dbReference type="InterPro" id="IPR006195">
    <property type="entry name" value="aa-tRNA-synth_II"/>
</dbReference>
<organism evidence="13 14">
    <name type="scientific">Andalucia godoyi</name>
    <name type="common">Flagellate</name>
    <dbReference type="NCBI Taxonomy" id="505711"/>
    <lineage>
        <taxon>Eukaryota</taxon>
        <taxon>Discoba</taxon>
        <taxon>Jakobida</taxon>
        <taxon>Andalucina</taxon>
        <taxon>Andaluciidae</taxon>
        <taxon>Andalucia</taxon>
    </lineage>
</organism>
<evidence type="ECO:0000313" key="13">
    <source>
        <dbReference type="EMBL" id="KAF0853155.1"/>
    </source>
</evidence>
<keyword evidence="8" id="KW-0648">Protein biosynthesis</keyword>
<dbReference type="InterPro" id="IPR004500">
    <property type="entry name" value="Pro-tRNA-synth_IIa_bac-type"/>
</dbReference>
<dbReference type="InterPro" id="IPR002316">
    <property type="entry name" value="Pro-tRNA-ligase_IIa"/>
</dbReference>
<dbReference type="PROSITE" id="PS50862">
    <property type="entry name" value="AA_TRNA_LIGASE_II"/>
    <property type="match status" value="1"/>
</dbReference>
<dbReference type="GO" id="GO:0005739">
    <property type="term" value="C:mitochondrion"/>
    <property type="evidence" value="ECO:0007669"/>
    <property type="project" value="TreeGrafter"/>
</dbReference>
<dbReference type="InterPro" id="IPR033730">
    <property type="entry name" value="ProRS_core_prok"/>
</dbReference>
<feature type="domain" description="Aminoacyl-transfer RNA synthetases class-II family profile" evidence="12">
    <location>
        <begin position="62"/>
        <end position="441"/>
    </location>
</feature>
<dbReference type="EC" id="6.1.1.15" evidence="3"/>
<dbReference type="InterPro" id="IPR036621">
    <property type="entry name" value="Anticodon-bd_dom_sf"/>
</dbReference>
<keyword evidence="6" id="KW-0547">Nucleotide-binding</keyword>
<evidence type="ECO:0000256" key="10">
    <source>
        <dbReference type="ARBA" id="ARBA00029731"/>
    </source>
</evidence>
<evidence type="ECO:0000256" key="9">
    <source>
        <dbReference type="ARBA" id="ARBA00023146"/>
    </source>
</evidence>
<evidence type="ECO:0000259" key="12">
    <source>
        <dbReference type="PROSITE" id="PS50862"/>
    </source>
</evidence>
<dbReference type="PANTHER" id="PTHR42753:SF2">
    <property type="entry name" value="PROLINE--TRNA LIGASE"/>
    <property type="match status" value="1"/>
</dbReference>
<proteinExistence type="predicted"/>
<evidence type="ECO:0000256" key="4">
    <source>
        <dbReference type="ARBA" id="ARBA00022490"/>
    </source>
</evidence>
<dbReference type="OrthoDB" id="10267474at2759"/>
<evidence type="ECO:0000256" key="6">
    <source>
        <dbReference type="ARBA" id="ARBA00022741"/>
    </source>
</evidence>
<dbReference type="PRINTS" id="PR01046">
    <property type="entry name" value="TRNASYNTHPRO"/>
</dbReference>
<dbReference type="CDD" id="cd00779">
    <property type="entry name" value="ProRS_core_prok"/>
    <property type="match status" value="1"/>
</dbReference>
<gene>
    <name evidence="13" type="ORF">ANDGO_02336</name>
</gene>
<dbReference type="PANTHER" id="PTHR42753">
    <property type="entry name" value="MITOCHONDRIAL RIBOSOME PROTEIN L39/PROLYL-TRNA LIGASE FAMILY MEMBER"/>
    <property type="match status" value="1"/>
</dbReference>
<keyword evidence="14" id="KW-1185">Reference proteome</keyword>
<dbReference type="NCBIfam" id="TIGR00409">
    <property type="entry name" value="proS_fam_II"/>
    <property type="match status" value="1"/>
</dbReference>
<comment type="subunit">
    <text evidence="2">Homodimer.</text>
</comment>
<protein>
    <recommendedName>
        <fullName evidence="3">proline--tRNA ligase</fullName>
        <ecNumber evidence="3">6.1.1.15</ecNumber>
    </recommendedName>
    <alternativeName>
        <fullName evidence="10">Prolyl-tRNA synthetase</fullName>
    </alternativeName>
</protein>
<dbReference type="FunFam" id="3.30.930.10:FF:000066">
    <property type="entry name" value="Proline--tRNA ligase"/>
    <property type="match status" value="1"/>
</dbReference>
<dbReference type="AlphaFoldDB" id="A0A8K0F349"/>
<evidence type="ECO:0000313" key="14">
    <source>
        <dbReference type="Proteomes" id="UP000799049"/>
    </source>
</evidence>
<accession>A0A8K0F349</accession>
<dbReference type="GO" id="GO:0004827">
    <property type="term" value="F:proline-tRNA ligase activity"/>
    <property type="evidence" value="ECO:0007669"/>
    <property type="project" value="UniProtKB-EC"/>
</dbReference>
<dbReference type="Gene3D" id="3.40.50.800">
    <property type="entry name" value="Anticodon-binding domain"/>
    <property type="match status" value="1"/>
</dbReference>
<keyword evidence="9" id="KW-0030">Aminoacyl-tRNA synthetase</keyword>
<dbReference type="InterPro" id="IPR002314">
    <property type="entry name" value="aa-tRNA-synt_IIb"/>
</dbReference>
<dbReference type="GO" id="GO:0005524">
    <property type="term" value="F:ATP binding"/>
    <property type="evidence" value="ECO:0007669"/>
    <property type="project" value="UniProtKB-KW"/>
</dbReference>
<keyword evidence="5" id="KW-0436">Ligase</keyword>
<reference evidence="13" key="1">
    <citation type="submission" date="2019-09" db="EMBL/GenBank/DDBJ databases">
        <title>The Mitochondrial Proteome of the Jakobid, Andalucia godoyi, a Protist With the Most Gene-Rich and Bacteria-Like Mitochondrial Genome.</title>
        <authorList>
            <person name="Gray M.W."/>
            <person name="Burger G."/>
            <person name="Derelle R."/>
            <person name="Klimes V."/>
            <person name="Leger M."/>
            <person name="Sarrasin M."/>
            <person name="Vlcek C."/>
            <person name="Roger A.J."/>
            <person name="Elias M."/>
            <person name="Lang B.F."/>
        </authorList>
    </citation>
    <scope>NUCLEOTIDE SEQUENCE</scope>
    <source>
        <strain evidence="13">And28</strain>
    </source>
</reference>
<evidence type="ECO:0000256" key="1">
    <source>
        <dbReference type="ARBA" id="ARBA00004496"/>
    </source>
</evidence>
<dbReference type="Gene3D" id="3.30.930.10">
    <property type="entry name" value="Bira Bifunctional Protein, Domain 2"/>
    <property type="match status" value="2"/>
</dbReference>
<dbReference type="InterPro" id="IPR045864">
    <property type="entry name" value="aa-tRNA-synth_II/BPL/LPL"/>
</dbReference>
<name>A0A8K0F349_ANDGO</name>